<dbReference type="Proteomes" id="UP000192343">
    <property type="component" value="Unassembled WGS sequence"/>
</dbReference>
<keyword evidence="3 9" id="KW-0132">Cell division</keyword>
<comment type="similarity">
    <text evidence="9">Belongs to the 'phage' integrase family. XerC subfamily.</text>
</comment>
<feature type="domain" description="Tyr recombinase" evidence="10">
    <location>
        <begin position="108"/>
        <end position="290"/>
    </location>
</feature>
<evidence type="ECO:0000256" key="2">
    <source>
        <dbReference type="ARBA" id="ARBA00022490"/>
    </source>
</evidence>
<dbReference type="GO" id="GO:0007059">
    <property type="term" value="P:chromosome segregation"/>
    <property type="evidence" value="ECO:0007669"/>
    <property type="project" value="UniProtKB-UniRule"/>
</dbReference>
<feature type="domain" description="Core-binding (CB)" evidence="11">
    <location>
        <begin position="1"/>
        <end position="87"/>
    </location>
</feature>
<dbReference type="PANTHER" id="PTHR30349">
    <property type="entry name" value="PHAGE INTEGRASE-RELATED"/>
    <property type="match status" value="1"/>
</dbReference>
<dbReference type="SUPFAM" id="SSF56349">
    <property type="entry name" value="DNA breaking-rejoining enzymes"/>
    <property type="match status" value="1"/>
</dbReference>
<dbReference type="GO" id="GO:0051301">
    <property type="term" value="P:cell division"/>
    <property type="evidence" value="ECO:0007669"/>
    <property type="project" value="UniProtKB-KW"/>
</dbReference>
<comment type="function">
    <text evidence="9">Site-specific tyrosine recombinase, which acts by catalyzing the cutting and rejoining of the recombining DNA molecules. The XerC-XerD complex is essential to convert dimers of the bacterial chromosome into monomers to permit their segregation at cell division. It also contributes to the segregational stability of plasmids.</text>
</comment>
<accession>A0A1Y1RW27</accession>
<dbReference type="InterPro" id="IPR044068">
    <property type="entry name" value="CB"/>
</dbReference>
<dbReference type="Gene3D" id="1.10.150.130">
    <property type="match status" value="1"/>
</dbReference>
<evidence type="ECO:0000259" key="10">
    <source>
        <dbReference type="PROSITE" id="PS51898"/>
    </source>
</evidence>
<dbReference type="InterPro" id="IPR013762">
    <property type="entry name" value="Integrase-like_cat_sf"/>
</dbReference>
<dbReference type="STRING" id="1963862.B4O97_13320"/>
<dbReference type="InterPro" id="IPR023009">
    <property type="entry name" value="Tyrosine_recombinase_XerC/XerD"/>
</dbReference>
<dbReference type="InterPro" id="IPR050090">
    <property type="entry name" value="Tyrosine_recombinase_XerCD"/>
</dbReference>
<dbReference type="Pfam" id="PF00589">
    <property type="entry name" value="Phage_integrase"/>
    <property type="match status" value="1"/>
</dbReference>
<reference evidence="12 13" key="1">
    <citation type="submission" date="2017-03" db="EMBL/GenBank/DDBJ databases">
        <title>Draft Genome sequence of Marispirochaeta sp. strain JC444.</title>
        <authorList>
            <person name="Shivani Y."/>
            <person name="Subhash Y."/>
            <person name="Sasikala C."/>
            <person name="Ramana C."/>
        </authorList>
    </citation>
    <scope>NUCLEOTIDE SEQUENCE [LARGE SCALE GENOMIC DNA]</scope>
    <source>
        <strain evidence="12 13">JC444</strain>
    </source>
</reference>
<comment type="caution">
    <text evidence="12">The sequence shown here is derived from an EMBL/GenBank/DDBJ whole genome shotgun (WGS) entry which is preliminary data.</text>
</comment>
<comment type="subcellular location">
    <subcellularLocation>
        <location evidence="1 9">Cytoplasm</location>
    </subcellularLocation>
</comment>
<dbReference type="InterPro" id="IPR010998">
    <property type="entry name" value="Integrase_recombinase_N"/>
</dbReference>
<feature type="active site" evidence="9">
    <location>
        <position position="268"/>
    </location>
</feature>
<evidence type="ECO:0000256" key="5">
    <source>
        <dbReference type="ARBA" id="ARBA00022908"/>
    </source>
</evidence>
<feature type="active site" description="O-(3'-phospho-DNA)-tyrosine intermediate" evidence="9">
    <location>
        <position position="277"/>
    </location>
</feature>
<feature type="active site" evidence="9">
    <location>
        <position position="242"/>
    </location>
</feature>
<evidence type="ECO:0000256" key="6">
    <source>
        <dbReference type="ARBA" id="ARBA00023125"/>
    </source>
</evidence>
<evidence type="ECO:0000259" key="11">
    <source>
        <dbReference type="PROSITE" id="PS51900"/>
    </source>
</evidence>
<dbReference type="Pfam" id="PF02899">
    <property type="entry name" value="Phage_int_SAM_1"/>
    <property type="match status" value="1"/>
</dbReference>
<keyword evidence="8 9" id="KW-0131">Cell cycle</keyword>
<sequence>MQKLLQIYRDYLAIERHYSEATVDTYAGVVGRFLDYLFEAGISPVEADEGQISFWLMNQRTPEGLLPDPRTAARGISALRSFFRFLVLEDLRKDNPALLLERPRPGRRLPDTMSLEEVERFLEQIDIAYPLGLRDRALFELIYSCGLRVSEACGLSLDRYYPQDLVVRIVGKGDAERFVPMGEAAKEQMDSYLSLGRPRLVSMRHPTNAVFLNHRGRPLSRKGMWKRFKEIALEAGVEGKIHTLRHSFATHLLEGGADLRSVQELLGHRDITTTQIYTHVAEGGLHRAHREFHPRG</sequence>
<dbReference type="NCBIfam" id="NF001399">
    <property type="entry name" value="PRK00283.1"/>
    <property type="match status" value="1"/>
</dbReference>
<dbReference type="OrthoDB" id="341301at2"/>
<keyword evidence="5 9" id="KW-0229">DNA integration</keyword>
<keyword evidence="4 9" id="KW-0159">Chromosome partition</keyword>
<name>A0A1Y1RW27_9SPIO</name>
<gene>
    <name evidence="9" type="primary">xerC</name>
    <name evidence="12" type="ORF">B4O97_13320</name>
</gene>
<dbReference type="InterPro" id="IPR004107">
    <property type="entry name" value="Integrase_SAM-like_N"/>
</dbReference>
<evidence type="ECO:0000256" key="8">
    <source>
        <dbReference type="ARBA" id="ARBA00023306"/>
    </source>
</evidence>
<evidence type="ECO:0000313" key="12">
    <source>
        <dbReference type="EMBL" id="ORC34288.1"/>
    </source>
</evidence>
<dbReference type="PROSITE" id="PS51898">
    <property type="entry name" value="TYR_RECOMBINASE"/>
    <property type="match status" value="1"/>
</dbReference>
<keyword evidence="13" id="KW-1185">Reference proteome</keyword>
<evidence type="ECO:0000256" key="3">
    <source>
        <dbReference type="ARBA" id="ARBA00022618"/>
    </source>
</evidence>
<dbReference type="PANTHER" id="PTHR30349:SF81">
    <property type="entry name" value="TYROSINE RECOMBINASE XERC"/>
    <property type="match status" value="1"/>
</dbReference>
<dbReference type="InterPro" id="IPR002104">
    <property type="entry name" value="Integrase_catalytic"/>
</dbReference>
<dbReference type="RefSeq" id="WP_083051532.1">
    <property type="nucleotide sequence ID" value="NZ_MWQY01000014.1"/>
</dbReference>
<dbReference type="PROSITE" id="PS51900">
    <property type="entry name" value="CB"/>
    <property type="match status" value="1"/>
</dbReference>
<dbReference type="Gene3D" id="1.10.443.10">
    <property type="entry name" value="Intergrase catalytic core"/>
    <property type="match status" value="1"/>
</dbReference>
<keyword evidence="7 9" id="KW-0233">DNA recombination</keyword>
<evidence type="ECO:0000256" key="7">
    <source>
        <dbReference type="ARBA" id="ARBA00023172"/>
    </source>
</evidence>
<dbReference type="GO" id="GO:0009037">
    <property type="term" value="F:tyrosine-based site-specific recombinase activity"/>
    <property type="evidence" value="ECO:0007669"/>
    <property type="project" value="UniProtKB-UniRule"/>
</dbReference>
<organism evidence="12 13">
    <name type="scientific">Marispirochaeta aestuarii</name>
    <dbReference type="NCBI Taxonomy" id="1963862"/>
    <lineage>
        <taxon>Bacteria</taxon>
        <taxon>Pseudomonadati</taxon>
        <taxon>Spirochaetota</taxon>
        <taxon>Spirochaetia</taxon>
        <taxon>Spirochaetales</taxon>
        <taxon>Spirochaetaceae</taxon>
        <taxon>Marispirochaeta</taxon>
    </lineage>
</organism>
<keyword evidence="6 9" id="KW-0238">DNA-binding</keyword>
<keyword evidence="2 9" id="KW-0963">Cytoplasm</keyword>
<protein>
    <recommendedName>
        <fullName evidence="9">Tyrosine recombinase XerC</fullName>
    </recommendedName>
</protein>
<dbReference type="CDD" id="cd00798">
    <property type="entry name" value="INT_XerDC_C"/>
    <property type="match status" value="1"/>
</dbReference>
<feature type="active site" evidence="9">
    <location>
        <position position="148"/>
    </location>
</feature>
<dbReference type="InterPro" id="IPR011010">
    <property type="entry name" value="DNA_brk_join_enz"/>
</dbReference>
<feature type="active site" evidence="9">
    <location>
        <position position="172"/>
    </location>
</feature>
<evidence type="ECO:0000256" key="4">
    <source>
        <dbReference type="ARBA" id="ARBA00022829"/>
    </source>
</evidence>
<evidence type="ECO:0000256" key="9">
    <source>
        <dbReference type="HAMAP-Rule" id="MF_01808"/>
    </source>
</evidence>
<comment type="subunit">
    <text evidence="9">Forms a cyclic heterotetrameric complex composed of two molecules of XerC and two molecules of XerD.</text>
</comment>
<feature type="active site" evidence="9">
    <location>
        <position position="245"/>
    </location>
</feature>
<evidence type="ECO:0000313" key="13">
    <source>
        <dbReference type="Proteomes" id="UP000192343"/>
    </source>
</evidence>
<dbReference type="EMBL" id="MWQY01000014">
    <property type="protein sequence ID" value="ORC34288.1"/>
    <property type="molecule type" value="Genomic_DNA"/>
</dbReference>
<dbReference type="GO" id="GO:0003677">
    <property type="term" value="F:DNA binding"/>
    <property type="evidence" value="ECO:0007669"/>
    <property type="project" value="UniProtKB-UniRule"/>
</dbReference>
<evidence type="ECO:0000256" key="1">
    <source>
        <dbReference type="ARBA" id="ARBA00004496"/>
    </source>
</evidence>
<dbReference type="GO" id="GO:0006313">
    <property type="term" value="P:DNA transposition"/>
    <property type="evidence" value="ECO:0007669"/>
    <property type="project" value="UniProtKB-UniRule"/>
</dbReference>
<dbReference type="AlphaFoldDB" id="A0A1Y1RW27"/>
<dbReference type="HAMAP" id="MF_01808">
    <property type="entry name" value="Recomb_XerC_XerD"/>
    <property type="match status" value="1"/>
</dbReference>
<dbReference type="GO" id="GO:0005737">
    <property type="term" value="C:cytoplasm"/>
    <property type="evidence" value="ECO:0007669"/>
    <property type="project" value="UniProtKB-SubCell"/>
</dbReference>
<proteinExistence type="inferred from homology"/>